<evidence type="ECO:0000256" key="4">
    <source>
        <dbReference type="ARBA" id="ARBA00023136"/>
    </source>
</evidence>
<reference evidence="7" key="1">
    <citation type="submission" date="2022-08" db="EMBL/GenBank/DDBJ databases">
        <title>Corynebacterium sp. nov., isolated from clinical breast specimens.</title>
        <authorList>
            <person name="Zhang T."/>
        </authorList>
    </citation>
    <scope>NUCLEOTIDE SEQUENCE</scope>
    <source>
        <strain evidence="7">CCUG 57942</strain>
    </source>
</reference>
<evidence type="ECO:0000259" key="6">
    <source>
        <dbReference type="Pfam" id="PF02656"/>
    </source>
</evidence>
<feature type="transmembrane region" description="Helical" evidence="5">
    <location>
        <begin position="81"/>
        <end position="103"/>
    </location>
</feature>
<comment type="subcellular location">
    <subcellularLocation>
        <location evidence="1">Endomembrane system</location>
        <topology evidence="1">Multi-pass membrane protein</topology>
    </subcellularLocation>
</comment>
<organism evidence="7 8">
    <name type="scientific">Corynebacterium pilbarense</name>
    <dbReference type="NCBI Taxonomy" id="1288393"/>
    <lineage>
        <taxon>Bacteria</taxon>
        <taxon>Bacillati</taxon>
        <taxon>Actinomycetota</taxon>
        <taxon>Actinomycetes</taxon>
        <taxon>Mycobacteriales</taxon>
        <taxon>Corynebacteriaceae</taxon>
        <taxon>Corynebacterium</taxon>
    </lineage>
</organism>
<dbReference type="RefSeq" id="WP_034996570.1">
    <property type="nucleotide sequence ID" value="NZ_BAABDP010000019.1"/>
</dbReference>
<comment type="caution">
    <text evidence="7">The sequence shown here is derived from an EMBL/GenBank/DDBJ whole genome shotgun (WGS) entry which is preliminary data.</text>
</comment>
<evidence type="ECO:0000256" key="3">
    <source>
        <dbReference type="ARBA" id="ARBA00022989"/>
    </source>
</evidence>
<keyword evidence="3 5" id="KW-1133">Transmembrane helix</keyword>
<sequence>MIAVADPGLQAERTAMSWTRTALAMLVCAATLLRWAGAYPALIVVASVALAAGALVIVALNRRAYRFEASALADERSEPNAAAVFLLSAMTLGTGGLGLYLVVSAGGLS</sequence>
<dbReference type="InterPro" id="IPR003807">
    <property type="entry name" value="DUF202"/>
</dbReference>
<feature type="domain" description="DUF202" evidence="6">
    <location>
        <begin position="6"/>
        <end position="67"/>
    </location>
</feature>
<dbReference type="EMBL" id="JANRML010000013">
    <property type="protein sequence ID" value="MCZ2221593.1"/>
    <property type="molecule type" value="Genomic_DNA"/>
</dbReference>
<evidence type="ECO:0000313" key="7">
    <source>
        <dbReference type="EMBL" id="MCZ2221593.1"/>
    </source>
</evidence>
<feature type="transmembrane region" description="Helical" evidence="5">
    <location>
        <begin position="42"/>
        <end position="60"/>
    </location>
</feature>
<dbReference type="Proteomes" id="UP001071110">
    <property type="component" value="Unassembled WGS sequence"/>
</dbReference>
<evidence type="ECO:0000313" key="8">
    <source>
        <dbReference type="Proteomes" id="UP001071110"/>
    </source>
</evidence>
<dbReference type="AlphaFoldDB" id="A0A9Q4IIK4"/>
<protein>
    <submittedName>
        <fullName evidence="7">DUF202 domain-containing protein</fullName>
    </submittedName>
</protein>
<dbReference type="GO" id="GO:0012505">
    <property type="term" value="C:endomembrane system"/>
    <property type="evidence" value="ECO:0007669"/>
    <property type="project" value="UniProtKB-SubCell"/>
</dbReference>
<evidence type="ECO:0000256" key="2">
    <source>
        <dbReference type="ARBA" id="ARBA00022692"/>
    </source>
</evidence>
<proteinExistence type="predicted"/>
<dbReference type="Pfam" id="PF02656">
    <property type="entry name" value="DUF202"/>
    <property type="match status" value="1"/>
</dbReference>
<evidence type="ECO:0000256" key="1">
    <source>
        <dbReference type="ARBA" id="ARBA00004127"/>
    </source>
</evidence>
<evidence type="ECO:0000256" key="5">
    <source>
        <dbReference type="SAM" id="Phobius"/>
    </source>
</evidence>
<keyword evidence="2 5" id="KW-0812">Transmembrane</keyword>
<gene>
    <name evidence="7" type="ORF">NUW87_09445</name>
</gene>
<keyword evidence="8" id="KW-1185">Reference proteome</keyword>
<name>A0A9Q4IIK4_9CORY</name>
<keyword evidence="4 5" id="KW-0472">Membrane</keyword>
<accession>A0A9Q4IIK4</accession>